<protein>
    <submittedName>
        <fullName evidence="2">Uncharacterized protein</fullName>
    </submittedName>
</protein>
<reference evidence="2 3" key="1">
    <citation type="journal article" date="2017" name="Gigascience">
        <title>Draft genome of the honey bee ectoparasitic mite, Tropilaelaps mercedesae, is shaped by the parasitic life history.</title>
        <authorList>
            <person name="Dong X."/>
            <person name="Armstrong S.D."/>
            <person name="Xia D."/>
            <person name="Makepeace B.L."/>
            <person name="Darby A.C."/>
            <person name="Kadowaki T."/>
        </authorList>
    </citation>
    <scope>NUCLEOTIDE SEQUENCE [LARGE SCALE GENOMIC DNA]</scope>
    <source>
        <strain evidence="2">Wuxi-XJTLU</strain>
    </source>
</reference>
<dbReference type="EMBL" id="MNPL01020108">
    <property type="protein sequence ID" value="OQR69696.1"/>
    <property type="molecule type" value="Genomic_DNA"/>
</dbReference>
<name>A0A1V9X8G7_9ACAR</name>
<proteinExistence type="predicted"/>
<evidence type="ECO:0000313" key="3">
    <source>
        <dbReference type="Proteomes" id="UP000192247"/>
    </source>
</evidence>
<organism evidence="2 3">
    <name type="scientific">Tropilaelaps mercedesae</name>
    <dbReference type="NCBI Taxonomy" id="418985"/>
    <lineage>
        <taxon>Eukaryota</taxon>
        <taxon>Metazoa</taxon>
        <taxon>Ecdysozoa</taxon>
        <taxon>Arthropoda</taxon>
        <taxon>Chelicerata</taxon>
        <taxon>Arachnida</taxon>
        <taxon>Acari</taxon>
        <taxon>Parasitiformes</taxon>
        <taxon>Mesostigmata</taxon>
        <taxon>Gamasina</taxon>
        <taxon>Dermanyssoidea</taxon>
        <taxon>Laelapidae</taxon>
        <taxon>Tropilaelaps</taxon>
    </lineage>
</organism>
<evidence type="ECO:0000313" key="2">
    <source>
        <dbReference type="EMBL" id="OQR69696.1"/>
    </source>
</evidence>
<evidence type="ECO:0000256" key="1">
    <source>
        <dbReference type="SAM" id="MobiDB-lite"/>
    </source>
</evidence>
<keyword evidence="3" id="KW-1185">Reference proteome</keyword>
<gene>
    <name evidence="2" type="ORF">BIW11_01804</name>
</gene>
<dbReference type="InParanoid" id="A0A1V9X8G7"/>
<sequence length="246" mass="27626">MPMQVLQRTLLPSGDVVTKSFEEPRQTVADFCLIVRSTKIQTKPRPSDRGRRSSRATVWTLMSELEQRESERNDENTDELFSGLDLWGRRHIFHIDLPAYLCTPAAHRADFVQFNQPVTQCQEAQIGQPEDKQSPAKTDQSIDECLFLFSPTTGCQSDPSGSMDGSYDFDGCNILIRSHVDGNSSPFLKCLQATSFCGQLDIGRCPGKLEKFENNGARCRDEVDKGGKPGSRKTREEDREKETVDG</sequence>
<dbReference type="Proteomes" id="UP000192247">
    <property type="component" value="Unassembled WGS sequence"/>
</dbReference>
<comment type="caution">
    <text evidence="2">The sequence shown here is derived from an EMBL/GenBank/DDBJ whole genome shotgun (WGS) entry which is preliminary data.</text>
</comment>
<feature type="region of interest" description="Disordered" evidence="1">
    <location>
        <begin position="216"/>
        <end position="246"/>
    </location>
</feature>
<accession>A0A1V9X8G7</accession>
<dbReference type="AlphaFoldDB" id="A0A1V9X8G7"/>